<evidence type="ECO:0000256" key="2">
    <source>
        <dbReference type="SAM" id="MobiDB-lite"/>
    </source>
</evidence>
<feature type="transmembrane region" description="Helical" evidence="3">
    <location>
        <begin position="214"/>
        <end position="232"/>
    </location>
</feature>
<keyword evidence="1" id="KW-0175">Coiled coil</keyword>
<dbReference type="SUPFAM" id="SSF48452">
    <property type="entry name" value="TPR-like"/>
    <property type="match status" value="1"/>
</dbReference>
<dbReference type="AlphaFoldDB" id="A0A931PUY5"/>
<comment type="caution">
    <text evidence="4">The sequence shown here is derived from an EMBL/GenBank/DDBJ whole genome shotgun (WGS) entry which is preliminary data.</text>
</comment>
<dbReference type="EMBL" id="JACOSL010000047">
    <property type="protein sequence ID" value="MBI1757047.1"/>
    <property type="molecule type" value="Genomic_DNA"/>
</dbReference>
<dbReference type="Gene3D" id="1.25.40.10">
    <property type="entry name" value="Tetratricopeptide repeat domain"/>
    <property type="match status" value="1"/>
</dbReference>
<proteinExistence type="predicted"/>
<keyword evidence="3" id="KW-0472">Membrane</keyword>
<keyword evidence="3" id="KW-1133">Transmembrane helix</keyword>
<evidence type="ECO:0000313" key="4">
    <source>
        <dbReference type="EMBL" id="MBI1757047.1"/>
    </source>
</evidence>
<evidence type="ECO:0000256" key="1">
    <source>
        <dbReference type="SAM" id="Coils"/>
    </source>
</evidence>
<evidence type="ECO:0000256" key="3">
    <source>
        <dbReference type="SAM" id="Phobius"/>
    </source>
</evidence>
<feature type="transmembrane region" description="Helical" evidence="3">
    <location>
        <begin position="252"/>
        <end position="273"/>
    </location>
</feature>
<dbReference type="InterPro" id="IPR011990">
    <property type="entry name" value="TPR-like_helical_dom_sf"/>
</dbReference>
<sequence length="296" mass="31350">MPENEPSPSPAPPSIASVEAQIRVLKENVTSAAGTMAREALQEKIADLEKHLALLQAKRKQEEEAEPPPSPSTAEQLLEADGLLRQARVAKMRGQNEQAAALLQQAADTAPGAAAVLEAVGDEFAERRRWGEARSAYLRAHRADPLNPAIERKYAQTILRTTAGFTVEQALGGGLDSPFVDPSDAAANAKWAAVLSFFVPGAGHFALGETVTGFWLFGLWVVGVIGFVLLRADFQAFLLFLAGRPNSHFSGIISLPSLVIFAATIVGVGGCAARAKGGKAKPQDGRPTPPTNLPFD</sequence>
<feature type="region of interest" description="Disordered" evidence="2">
    <location>
        <begin position="275"/>
        <end position="296"/>
    </location>
</feature>
<feature type="coiled-coil region" evidence="1">
    <location>
        <begin position="38"/>
        <end position="65"/>
    </location>
</feature>
<evidence type="ECO:0008006" key="6">
    <source>
        <dbReference type="Google" id="ProtNLM"/>
    </source>
</evidence>
<protein>
    <recommendedName>
        <fullName evidence="6">Tetratricopeptide repeat protein</fullName>
    </recommendedName>
</protein>
<organism evidence="4 5">
    <name type="scientific">Fimbriimonas ginsengisoli</name>
    <dbReference type="NCBI Taxonomy" id="1005039"/>
    <lineage>
        <taxon>Bacteria</taxon>
        <taxon>Bacillati</taxon>
        <taxon>Armatimonadota</taxon>
        <taxon>Fimbriimonadia</taxon>
        <taxon>Fimbriimonadales</taxon>
        <taxon>Fimbriimonadaceae</taxon>
        <taxon>Fimbriimonas</taxon>
    </lineage>
</organism>
<evidence type="ECO:0000313" key="5">
    <source>
        <dbReference type="Proteomes" id="UP000727962"/>
    </source>
</evidence>
<keyword evidence="3" id="KW-0812">Transmembrane</keyword>
<feature type="compositionally biased region" description="Pro residues" evidence="2">
    <location>
        <begin position="287"/>
        <end position="296"/>
    </location>
</feature>
<gene>
    <name evidence="4" type="ORF">HYR64_08075</name>
</gene>
<name>A0A931PUY5_FIMGI</name>
<reference evidence="4" key="1">
    <citation type="submission" date="2020-07" db="EMBL/GenBank/DDBJ databases">
        <title>Huge and variable diversity of episymbiotic CPR bacteria and DPANN archaea in groundwater ecosystems.</title>
        <authorList>
            <person name="He C.Y."/>
            <person name="Keren R."/>
            <person name="Whittaker M."/>
            <person name="Farag I.F."/>
            <person name="Doudna J."/>
            <person name="Cate J.H.D."/>
            <person name="Banfield J.F."/>
        </authorList>
    </citation>
    <scope>NUCLEOTIDE SEQUENCE</scope>
    <source>
        <strain evidence="4">NC_groundwater_17_Pr7_B-0.1um_64_12</strain>
    </source>
</reference>
<dbReference type="Proteomes" id="UP000727962">
    <property type="component" value="Unassembled WGS sequence"/>
</dbReference>
<accession>A0A931PUY5</accession>